<keyword evidence="2" id="KW-1185">Reference proteome</keyword>
<sequence>MSEENYVVKINTALSNKPFFVKISNPDMSIDRIFSEAIQTLTNTGRPLESQQLSQLYDQHQIFNSGKTIRKGDLFKDLAQTSQSVGDQNVVVAELDLVTSHSGGM</sequence>
<evidence type="ECO:0000313" key="2">
    <source>
        <dbReference type="Proteomes" id="UP001208689"/>
    </source>
</evidence>
<proteinExistence type="predicted"/>
<dbReference type="EMBL" id="CP104013">
    <property type="protein sequence ID" value="UYP45782.1"/>
    <property type="molecule type" value="Genomic_DNA"/>
</dbReference>
<gene>
    <name evidence="1" type="ORF">NEF87_002067</name>
</gene>
<reference evidence="1" key="1">
    <citation type="submission" date="2022-09" db="EMBL/GenBank/DDBJ databases">
        <title>Actin cytoskeleton and complex cell architecture in an #Asgard archaeon.</title>
        <authorList>
            <person name="Ponce Toledo R.I."/>
            <person name="Schleper C."/>
            <person name="Rodrigues Oliveira T."/>
            <person name="Wollweber F."/>
            <person name="Xu J."/>
            <person name="Rittmann S."/>
            <person name="Klingl A."/>
            <person name="Pilhofer M."/>
        </authorList>
    </citation>
    <scope>NUCLEOTIDE SEQUENCE</scope>
    <source>
        <strain evidence="1">B-35</strain>
    </source>
</reference>
<organism evidence="1 2">
    <name type="scientific">Candidatus Lokiarchaeum ossiferum</name>
    <dbReference type="NCBI Taxonomy" id="2951803"/>
    <lineage>
        <taxon>Archaea</taxon>
        <taxon>Promethearchaeati</taxon>
        <taxon>Promethearchaeota</taxon>
        <taxon>Promethearchaeia</taxon>
        <taxon>Promethearchaeales</taxon>
        <taxon>Promethearchaeaceae</taxon>
        <taxon>Candidatus Lokiarchaeum</taxon>
    </lineage>
</organism>
<evidence type="ECO:0000313" key="1">
    <source>
        <dbReference type="EMBL" id="UYP45782.1"/>
    </source>
</evidence>
<name>A0ABY6HQL9_9ARCH</name>
<accession>A0ABY6HQL9</accession>
<protein>
    <recommendedName>
        <fullName evidence="3">Ubiquitin-like domain-containing protein</fullName>
    </recommendedName>
</protein>
<evidence type="ECO:0008006" key="3">
    <source>
        <dbReference type="Google" id="ProtNLM"/>
    </source>
</evidence>
<dbReference type="Proteomes" id="UP001208689">
    <property type="component" value="Chromosome"/>
</dbReference>